<organism evidence="2 3">
    <name type="scientific">Schaalia odontolytica</name>
    <dbReference type="NCBI Taxonomy" id="1660"/>
    <lineage>
        <taxon>Bacteria</taxon>
        <taxon>Bacillati</taxon>
        <taxon>Actinomycetota</taxon>
        <taxon>Actinomycetes</taxon>
        <taxon>Actinomycetales</taxon>
        <taxon>Actinomycetaceae</taxon>
        <taxon>Schaalia</taxon>
    </lineage>
</organism>
<feature type="region of interest" description="Disordered" evidence="1">
    <location>
        <begin position="1"/>
        <end position="28"/>
    </location>
</feature>
<evidence type="ECO:0000256" key="1">
    <source>
        <dbReference type="SAM" id="MobiDB-lite"/>
    </source>
</evidence>
<protein>
    <submittedName>
        <fullName evidence="2">Histidine kinase</fullName>
    </submittedName>
</protein>
<keyword evidence="2" id="KW-0808">Transferase</keyword>
<reference evidence="2 3" key="1">
    <citation type="submission" date="2017-12" db="EMBL/GenBank/DDBJ databases">
        <title>Phylogenetic diversity of female urinary microbiome.</title>
        <authorList>
            <person name="Thomas-White K."/>
            <person name="Wolfe A.J."/>
        </authorList>
    </citation>
    <scope>NUCLEOTIDE SEQUENCE [LARGE SCALE GENOMIC DNA]</scope>
    <source>
        <strain evidence="2 3">UMB0018</strain>
    </source>
</reference>
<dbReference type="GO" id="GO:0016301">
    <property type="term" value="F:kinase activity"/>
    <property type="evidence" value="ECO:0007669"/>
    <property type="project" value="UniProtKB-KW"/>
</dbReference>
<dbReference type="Proteomes" id="UP000234198">
    <property type="component" value="Unassembled WGS sequence"/>
</dbReference>
<gene>
    <name evidence="2" type="ORF">CYJ22_05200</name>
</gene>
<dbReference type="AlphaFoldDB" id="A0A2I1I042"/>
<keyword evidence="2" id="KW-0418">Kinase</keyword>
<dbReference type="InterPro" id="IPR019660">
    <property type="entry name" value="Put_sensory_transdc_reg_YbjN"/>
</dbReference>
<sequence>MPEWKSFTFGDDGEAKASPLPTPAAPSPAMEADEYAAKWGTEVSELTIERIEKVLEGDGLPHGSNEFIAVTQLEDVQFQIHREPADAPWAQIETRIAVPGEGHTEVSLQEKANQWNNAHLQPTVFPIEDGDGWALMAASRFFVGEGLSDRQIHAMLRRGLIIGLSAAQEVPALFGEGAEE</sequence>
<proteinExistence type="predicted"/>
<accession>A0A2I1I042</accession>
<dbReference type="Pfam" id="PF10722">
    <property type="entry name" value="YbjN"/>
    <property type="match status" value="1"/>
</dbReference>
<evidence type="ECO:0000313" key="3">
    <source>
        <dbReference type="Proteomes" id="UP000234198"/>
    </source>
</evidence>
<dbReference type="RefSeq" id="WP_007587824.1">
    <property type="nucleotide sequence ID" value="NZ_PKKM01000006.1"/>
</dbReference>
<name>A0A2I1I042_9ACTO</name>
<comment type="caution">
    <text evidence="2">The sequence shown here is derived from an EMBL/GenBank/DDBJ whole genome shotgun (WGS) entry which is preliminary data.</text>
</comment>
<dbReference type="EMBL" id="PKKM01000006">
    <property type="protein sequence ID" value="PKY64468.1"/>
    <property type="molecule type" value="Genomic_DNA"/>
</dbReference>
<evidence type="ECO:0000313" key="2">
    <source>
        <dbReference type="EMBL" id="PKY64468.1"/>
    </source>
</evidence>